<dbReference type="STRING" id="670307.HYPDE_25773"/>
<name>N0B062_9HYPH</name>
<feature type="domain" description="Porin" evidence="2">
    <location>
        <begin position="16"/>
        <end position="413"/>
    </location>
</feature>
<dbReference type="EMBL" id="CP005587">
    <property type="protein sequence ID" value="AGK56839.1"/>
    <property type="molecule type" value="Genomic_DNA"/>
</dbReference>
<dbReference type="Gene3D" id="2.40.160.10">
    <property type="entry name" value="Porin"/>
    <property type="match status" value="1"/>
</dbReference>
<dbReference type="Pfam" id="PF13609">
    <property type="entry name" value="Porin_4"/>
    <property type="match status" value="1"/>
</dbReference>
<dbReference type="InterPro" id="IPR023614">
    <property type="entry name" value="Porin_dom_sf"/>
</dbReference>
<dbReference type="OrthoDB" id="974738at2"/>
<organism evidence="3 4">
    <name type="scientific">Hyphomicrobium denitrificans 1NES1</name>
    <dbReference type="NCBI Taxonomy" id="670307"/>
    <lineage>
        <taxon>Bacteria</taxon>
        <taxon>Pseudomonadati</taxon>
        <taxon>Pseudomonadota</taxon>
        <taxon>Alphaproteobacteria</taxon>
        <taxon>Hyphomicrobiales</taxon>
        <taxon>Hyphomicrobiaceae</taxon>
        <taxon>Hyphomicrobium</taxon>
    </lineage>
</organism>
<dbReference type="GO" id="GO:0015288">
    <property type="term" value="F:porin activity"/>
    <property type="evidence" value="ECO:0007669"/>
    <property type="project" value="InterPro"/>
</dbReference>
<evidence type="ECO:0000259" key="2">
    <source>
        <dbReference type="Pfam" id="PF13609"/>
    </source>
</evidence>
<evidence type="ECO:0000313" key="4">
    <source>
        <dbReference type="Proteomes" id="UP000005952"/>
    </source>
</evidence>
<evidence type="ECO:0000313" key="3">
    <source>
        <dbReference type="EMBL" id="AGK56839.1"/>
    </source>
</evidence>
<gene>
    <name evidence="3" type="ORF">HYPDE_25773</name>
</gene>
<evidence type="ECO:0000256" key="1">
    <source>
        <dbReference type="SAM" id="SignalP"/>
    </source>
</evidence>
<dbReference type="Proteomes" id="UP000005952">
    <property type="component" value="Chromosome"/>
</dbReference>
<feature type="signal peptide" evidence="1">
    <location>
        <begin position="1"/>
        <end position="26"/>
    </location>
</feature>
<dbReference type="GO" id="GO:0016020">
    <property type="term" value="C:membrane"/>
    <property type="evidence" value="ECO:0007669"/>
    <property type="project" value="InterPro"/>
</dbReference>
<dbReference type="eggNOG" id="COG3203">
    <property type="taxonomic scope" value="Bacteria"/>
</dbReference>
<dbReference type="KEGG" id="hdt:HYPDE_25773"/>
<accession>N0B062</accession>
<proteinExistence type="predicted"/>
<keyword evidence="4" id="KW-1185">Reference proteome</keyword>
<dbReference type="AlphaFoldDB" id="N0B062"/>
<dbReference type="HOGENOM" id="CLU_037013_0_0_5"/>
<feature type="chain" id="PRO_5004105582" description="Porin domain-containing protein" evidence="1">
    <location>
        <begin position="27"/>
        <end position="434"/>
    </location>
</feature>
<protein>
    <recommendedName>
        <fullName evidence="2">Porin domain-containing protein</fullName>
    </recommendedName>
</protein>
<reference evidence="3 4" key="1">
    <citation type="journal article" date="2013" name="Genome Announc.">
        <title>Genome sequences for three denitrifying bacterial strains isolated from a uranium- and nitrate-contaminated subsurface environment.</title>
        <authorList>
            <person name="Venkatramanan R."/>
            <person name="Prakash O."/>
            <person name="Woyke T."/>
            <person name="Chain P."/>
            <person name="Goodwin L.A."/>
            <person name="Watson D."/>
            <person name="Brooks S."/>
            <person name="Kostka J.E."/>
            <person name="Green S.J."/>
        </authorList>
    </citation>
    <scope>NUCLEOTIDE SEQUENCE [LARGE SCALE GENOMIC DNA]</scope>
    <source>
        <strain evidence="3 4">1NES1</strain>
    </source>
</reference>
<dbReference type="SUPFAM" id="SSF56935">
    <property type="entry name" value="Porins"/>
    <property type="match status" value="1"/>
</dbReference>
<dbReference type="RefSeq" id="WP_015596876.1">
    <property type="nucleotide sequence ID" value="NC_021172.1"/>
</dbReference>
<sequence length="434" mass="46483">MKRANNYLRVALAIGALVSLPSISHAADLGDGCCSDLQERVAELEATTARKGNRKVSLAISGYVAQELTWWDDGAESNAYLHGLGPTQATHVKFTGEAQFAPGWTAGYTLRLQNLADNPFGRNATTGAAINQSSPDFNQGINVQMSFWYVQSKDLGRVGVGRQAPASKSAAMLTDQSGTQIIDNYTFLAGFPQFGIRRNGVLVPGMTWGQLGYCYAQNVPLGGDCDGLVMNSVRYDSPVFGGLSFSASWGEDDDWQIAARYAGRWNEFKVLLGAGYSENTDKGISGTVVMVSKDSQFFQAGGYIEHEPTGLFVHAAYGHEDNNDALLTNGSVAPNSHHWYVKSGIRKKWNSLGATVIYGDYAEYDDQLGPAALQLGATGSKFSRYGGGIAQEIDAAAMTVYLKVQHYGADVSGTTALTDLQGLDLVSVGGLINF</sequence>
<keyword evidence="1" id="KW-0732">Signal</keyword>
<dbReference type="InterPro" id="IPR033900">
    <property type="entry name" value="Gram_neg_porin_domain"/>
</dbReference>